<dbReference type="InterPro" id="IPR001173">
    <property type="entry name" value="Glyco_trans_2-like"/>
</dbReference>
<name>L1N8J7_9BACT</name>
<feature type="domain" description="Glycosyltransferase 2-like" evidence="2">
    <location>
        <begin position="12"/>
        <end position="107"/>
    </location>
</feature>
<feature type="transmembrane region" description="Helical" evidence="1">
    <location>
        <begin position="260"/>
        <end position="278"/>
    </location>
</feature>
<comment type="caution">
    <text evidence="3">The sequence shown here is derived from an EMBL/GenBank/DDBJ whole genome shotgun (WGS) entry which is preliminary data.</text>
</comment>
<protein>
    <submittedName>
        <fullName evidence="3">Glycosyltransferase, group 2 family protein</fullName>
    </submittedName>
</protein>
<dbReference type="OrthoDB" id="9771846at2"/>
<proteinExistence type="predicted"/>
<sequence>MGESDIYTIGVSVIFVNYNSTDMLIESIRSVKRHTHHASYELIVVDNASPDNSIHRIREIFQEEVRIIESSKNLGFGGANNLGIQIAKGEYLFFLNPDTLLLNEAIDIFYAYCELHKMKRIGALGTLLLSQEQKIINSYGAFISPCNIILKRLGIHKSPPKQSEVFPIQVDFITGADLFVPRKVIEEIGNFDTNFFMYCEEVDLQQRMAQKSYQRIIINEAKIMHYDGGSYEQVSKRSAARRKEQDKSICKYIKKYYSPIKYWLFLFFFIIIRFPAYINPHYSMNENWDYLKMLISHK</sequence>
<dbReference type="EMBL" id="AMEP01000098">
    <property type="protein sequence ID" value="EKX99660.1"/>
    <property type="molecule type" value="Genomic_DNA"/>
</dbReference>
<keyword evidence="3" id="KW-0808">Transferase</keyword>
<gene>
    <name evidence="3" type="ORF">HMPREF9151_01606</name>
</gene>
<dbReference type="InterPro" id="IPR029044">
    <property type="entry name" value="Nucleotide-diphossugar_trans"/>
</dbReference>
<dbReference type="STRING" id="1127699.HMPREF9151_01606"/>
<dbReference type="Gene3D" id="3.90.550.10">
    <property type="entry name" value="Spore Coat Polysaccharide Biosynthesis Protein SpsA, Chain A"/>
    <property type="match status" value="1"/>
</dbReference>
<dbReference type="Proteomes" id="UP000010433">
    <property type="component" value="Unassembled WGS sequence"/>
</dbReference>
<evidence type="ECO:0000313" key="3">
    <source>
        <dbReference type="EMBL" id="EKX99660.1"/>
    </source>
</evidence>
<dbReference type="Pfam" id="PF00535">
    <property type="entry name" value="Glycos_transf_2"/>
    <property type="match status" value="1"/>
</dbReference>
<evidence type="ECO:0000256" key="1">
    <source>
        <dbReference type="SAM" id="Phobius"/>
    </source>
</evidence>
<dbReference type="SUPFAM" id="SSF53448">
    <property type="entry name" value="Nucleotide-diphospho-sugar transferases"/>
    <property type="match status" value="1"/>
</dbReference>
<dbReference type="HOGENOM" id="CLU_023845_0_3_10"/>
<dbReference type="PANTHER" id="PTHR43179">
    <property type="entry name" value="RHAMNOSYLTRANSFERASE WBBL"/>
    <property type="match status" value="1"/>
</dbReference>
<evidence type="ECO:0000259" key="2">
    <source>
        <dbReference type="Pfam" id="PF00535"/>
    </source>
</evidence>
<dbReference type="AlphaFoldDB" id="L1N8J7"/>
<keyword evidence="1" id="KW-0812">Transmembrane</keyword>
<dbReference type="PANTHER" id="PTHR43179:SF7">
    <property type="entry name" value="RHAMNOSYLTRANSFERASE WBBL"/>
    <property type="match status" value="1"/>
</dbReference>
<keyword evidence="1" id="KW-0472">Membrane</keyword>
<dbReference type="CDD" id="cd04186">
    <property type="entry name" value="GT_2_like_c"/>
    <property type="match status" value="1"/>
</dbReference>
<dbReference type="RefSeq" id="WP_009162912.1">
    <property type="nucleotide sequence ID" value="NZ_KB291003.1"/>
</dbReference>
<dbReference type="GO" id="GO:0016740">
    <property type="term" value="F:transferase activity"/>
    <property type="evidence" value="ECO:0007669"/>
    <property type="project" value="UniProtKB-KW"/>
</dbReference>
<accession>L1N8J7</accession>
<dbReference type="PATRIC" id="fig|1127699.3.peg.1483"/>
<organism evidence="3 4">
    <name type="scientific">Hoylesella saccharolytica F0055</name>
    <dbReference type="NCBI Taxonomy" id="1127699"/>
    <lineage>
        <taxon>Bacteria</taxon>
        <taxon>Pseudomonadati</taxon>
        <taxon>Bacteroidota</taxon>
        <taxon>Bacteroidia</taxon>
        <taxon>Bacteroidales</taxon>
        <taxon>Prevotellaceae</taxon>
        <taxon>Hoylesella</taxon>
    </lineage>
</organism>
<keyword evidence="1" id="KW-1133">Transmembrane helix</keyword>
<keyword evidence="4" id="KW-1185">Reference proteome</keyword>
<reference evidence="3 4" key="1">
    <citation type="submission" date="2012-05" db="EMBL/GenBank/DDBJ databases">
        <authorList>
            <person name="Weinstock G."/>
            <person name="Sodergren E."/>
            <person name="Lobos E.A."/>
            <person name="Fulton L."/>
            <person name="Fulton R."/>
            <person name="Courtney L."/>
            <person name="Fronick C."/>
            <person name="O'Laughlin M."/>
            <person name="Godfrey J."/>
            <person name="Wilson R.M."/>
            <person name="Miner T."/>
            <person name="Farmer C."/>
            <person name="Delehaunty K."/>
            <person name="Cordes M."/>
            <person name="Minx P."/>
            <person name="Tomlinson C."/>
            <person name="Chen J."/>
            <person name="Wollam A."/>
            <person name="Pepin K.H."/>
            <person name="Bhonagiri V."/>
            <person name="Zhang X."/>
            <person name="Suruliraj S."/>
            <person name="Warren W."/>
            <person name="Mitreva M."/>
            <person name="Mardis E.R."/>
            <person name="Wilson R.K."/>
        </authorList>
    </citation>
    <scope>NUCLEOTIDE SEQUENCE [LARGE SCALE GENOMIC DNA]</scope>
    <source>
        <strain evidence="3 4">F0055</strain>
    </source>
</reference>
<evidence type="ECO:0000313" key="4">
    <source>
        <dbReference type="Proteomes" id="UP000010433"/>
    </source>
</evidence>